<accession>A0A9W4T585</accession>
<evidence type="ECO:0000313" key="1">
    <source>
        <dbReference type="EMBL" id="CAI2190864.1"/>
    </source>
</evidence>
<name>A0A9W4T585_9GLOM</name>
<proteinExistence type="predicted"/>
<evidence type="ECO:0000313" key="2">
    <source>
        <dbReference type="Proteomes" id="UP001153678"/>
    </source>
</evidence>
<protein>
    <submittedName>
        <fullName evidence="1">2167_t:CDS:1</fullName>
    </submittedName>
</protein>
<organism evidence="1 2">
    <name type="scientific">Funneliformis geosporum</name>
    <dbReference type="NCBI Taxonomy" id="1117311"/>
    <lineage>
        <taxon>Eukaryota</taxon>
        <taxon>Fungi</taxon>
        <taxon>Fungi incertae sedis</taxon>
        <taxon>Mucoromycota</taxon>
        <taxon>Glomeromycotina</taxon>
        <taxon>Glomeromycetes</taxon>
        <taxon>Glomerales</taxon>
        <taxon>Glomeraceae</taxon>
        <taxon>Funneliformis</taxon>
    </lineage>
</organism>
<dbReference type="Proteomes" id="UP001153678">
    <property type="component" value="Unassembled WGS sequence"/>
</dbReference>
<dbReference type="AlphaFoldDB" id="A0A9W4T585"/>
<keyword evidence="2" id="KW-1185">Reference proteome</keyword>
<comment type="caution">
    <text evidence="1">The sequence shown here is derived from an EMBL/GenBank/DDBJ whole genome shotgun (WGS) entry which is preliminary data.</text>
</comment>
<dbReference type="EMBL" id="CAMKVN010006897">
    <property type="protein sequence ID" value="CAI2190864.1"/>
    <property type="molecule type" value="Genomic_DNA"/>
</dbReference>
<reference evidence="1" key="1">
    <citation type="submission" date="2022-08" db="EMBL/GenBank/DDBJ databases">
        <authorList>
            <person name="Kallberg Y."/>
            <person name="Tangrot J."/>
            <person name="Rosling A."/>
        </authorList>
    </citation>
    <scope>NUCLEOTIDE SEQUENCE</scope>
    <source>
        <strain evidence="1">Wild A</strain>
    </source>
</reference>
<sequence length="335" mass="38532">MLKDLSINEWDIIIIQVESLFRIEFTARLFVAILDKANAIMYQISNAFTNKSTLVFLKAYRGEDILIVDNRYQPRVNEMVEILYDLNSEAKVMRIGYEFLRQGKRVAFVSTRAVMARALVEKAYKLSKPDNSPVRAHAYYGNMDGKQRQKDFSNINDAWSELDCVAYTNIVEAGISFKITGHFDIVIAITNIATPVHIEALAQMFYRICHENIRAELETDESPASYSQYRVSLQIMKVDESQKVIGNRKKVCNEIRVEALVIKEADFNEIATSQNLDSEEAEVLKFDQECHDEENAMKGLKAEENKQWKIACYKAEKNLEKLVAKDLRKSYSAKH</sequence>
<gene>
    <name evidence="1" type="ORF">FWILDA_LOCUS14788</name>
</gene>